<reference evidence="1 2" key="1">
    <citation type="submission" date="2021-04" db="EMBL/GenBank/DDBJ databases">
        <title>Magnetospirillum sulfuroxidans sp. nov., a facultative chemolithoautotrophic sulfur-oxidizing alphaproteobacterium isolated from freshwater sediment and proposals for Paramagetospirillum gen. nov., and Magnetospirillaceae fam. nov.</title>
        <authorList>
            <person name="Koziaeva V."/>
            <person name="Geelhoed J.S."/>
            <person name="Sorokin D.Y."/>
            <person name="Grouzdev D.S."/>
        </authorList>
    </citation>
    <scope>NUCLEOTIDE SEQUENCE [LARGE SCALE GENOMIC DNA]</scope>
    <source>
        <strain evidence="1 2">J10</strain>
    </source>
</reference>
<accession>A0ABS5IC78</accession>
<dbReference type="RefSeq" id="WP_211546941.1">
    <property type="nucleotide sequence ID" value="NZ_JAGTUF010000004.1"/>
</dbReference>
<dbReference type="Proteomes" id="UP000680714">
    <property type="component" value="Unassembled WGS sequence"/>
</dbReference>
<evidence type="ECO:0008006" key="3">
    <source>
        <dbReference type="Google" id="ProtNLM"/>
    </source>
</evidence>
<evidence type="ECO:0000313" key="2">
    <source>
        <dbReference type="Proteomes" id="UP000680714"/>
    </source>
</evidence>
<dbReference type="InterPro" id="IPR027417">
    <property type="entry name" value="P-loop_NTPase"/>
</dbReference>
<proteinExistence type="predicted"/>
<dbReference type="SUPFAM" id="SSF52540">
    <property type="entry name" value="P-loop containing nucleoside triphosphate hydrolases"/>
    <property type="match status" value="1"/>
</dbReference>
<protein>
    <recommendedName>
        <fullName evidence="3">AAA+ ATPase domain-containing protein</fullName>
    </recommendedName>
</protein>
<sequence length="1294" mass="139948">MADGELLYLEVAEDYAIASREALAGVQVKDTAGSGNITLQSANVRAAIDSFVDLVTRNPGRVVSLHYLTTSDVGIERSKGQRVDNESALLYWRRAAAGADVAPLRVLLTDLDLKPETKAHIGALTDDALRREFLGRIHWFCGAPGLDNVRADLEAGLIEYAATVRRLSSQAAKAVLPAVVERLLMTAVSDGSRQLRKADLIELIDNSTLVSVPQEQLLATLQWQTGAIGFSRPSQLTPSSELPLPMIITPREELVAVLDTTRRTIGLVIATGATGLGKSFTARLVAKQTNKRWLIANFRDLGAAETAARLSLLIGELTASPAASVILDDLNEVDDPAVRDLLIRLLAGLRRRDETAIFTTYRAPTSTTLHQLCPAGSPVVEIPYLSEDEVADLVEITGGEAKYAGVVYRATSRGHPQLTMAALLNLAAAGWSRASLAAVLGGQPQTELNAERRAVRQRLVTAMSAEAQTLLFRTAVIEGSFDRKLAMALGEIRPAIPLAGLVLDRLIGPWIEPIMHNRLRVSPLLQGTANDVFPAAECRMIHERIVKTLLHSGSVSVLDAGVVLRHALKSESPELVVAFASSLIACNPETLDMLSPFVGELLSFKNEAPIFPQDLAASAMLRFAQMLLLLSSGSAVAAQQCWEALERERKDVKGATLFEGLLLSKLLLHPRAGEFFPNWINLLLRLDQLTQSDEQLAATSGFQSTTGDNIYASGVMFASQMRNIRTVRSFREIFEQLNCETAAVRERFFSTFRLGSGDISILVNHGWLKESRSGGFDWEGAASDYATCVDLAMGWQNPTLAARCAIAQAICYDEFGDDPVRALASLSEAEQRFGADVALSRARAKIHWRRRDFATALPLLTAAAAQGGQDPLERAYIAREAGISAAELGDWEAAQNWFDRAQVAASGIRLPSVRAQAIGLLADTAHAAYHAGHHGIAIRKLRDALILLPTVDPDGELTEAHCHRVVRHAVLWLLHEITGRLSQTDMDIQYAPGCASNPDPVEAIRSHPVAALDMAFYLLADADEALTQPTGFYREFRNYLADGPILSLELSRAIAEARKAISTQDTTDFVSRLRRHAAMAAFVSVDGAKELVGDLHNPRRGTIPLAGIDADAGTDVLRGGADFLLSFAIAAAINGNFEAVDTIVEVGLKAPELVALHPLFERMAGRTLEFATEREAAALAVNALRQDIVALPAAFLWCGIWMLLHVRASQLSDRVADPLISWIFDGWGHLAHQARFRLTVPVINVPPIEAVLPHPDRTLGAAARLLLAAAPAASVSMPSNVRASLYDLAARTGS</sequence>
<evidence type="ECO:0000313" key="1">
    <source>
        <dbReference type="EMBL" id="MBR9971298.1"/>
    </source>
</evidence>
<dbReference type="EMBL" id="JAGTUF010000004">
    <property type="protein sequence ID" value="MBR9971298.1"/>
    <property type="molecule type" value="Genomic_DNA"/>
</dbReference>
<dbReference type="SUPFAM" id="SSF48452">
    <property type="entry name" value="TPR-like"/>
    <property type="match status" value="1"/>
</dbReference>
<comment type="caution">
    <text evidence="1">The sequence shown here is derived from an EMBL/GenBank/DDBJ whole genome shotgun (WGS) entry which is preliminary data.</text>
</comment>
<dbReference type="InterPro" id="IPR011990">
    <property type="entry name" value="TPR-like_helical_dom_sf"/>
</dbReference>
<keyword evidence="2" id="KW-1185">Reference proteome</keyword>
<name>A0ABS5IC78_9PROT</name>
<gene>
    <name evidence="1" type="ORF">KEC16_06195</name>
</gene>
<dbReference type="Gene3D" id="1.25.40.10">
    <property type="entry name" value="Tetratricopeptide repeat domain"/>
    <property type="match status" value="1"/>
</dbReference>
<organism evidence="1 2">
    <name type="scientific">Magnetospirillum sulfuroxidans</name>
    <dbReference type="NCBI Taxonomy" id="611300"/>
    <lineage>
        <taxon>Bacteria</taxon>
        <taxon>Pseudomonadati</taxon>
        <taxon>Pseudomonadota</taxon>
        <taxon>Alphaproteobacteria</taxon>
        <taxon>Rhodospirillales</taxon>
        <taxon>Rhodospirillaceae</taxon>
        <taxon>Magnetospirillum</taxon>
    </lineage>
</organism>